<evidence type="ECO:0000313" key="2">
    <source>
        <dbReference type="Proteomes" id="UP000294508"/>
    </source>
</evidence>
<dbReference type="Proteomes" id="UP000294508">
    <property type="component" value="Unassembled WGS sequence"/>
</dbReference>
<proteinExistence type="predicted"/>
<comment type="caution">
    <text evidence="1">The sequence shown here is derived from an EMBL/GenBank/DDBJ whole genome shotgun (WGS) entry which is preliminary data.</text>
</comment>
<gene>
    <name evidence="1" type="ORF">EV652_105124</name>
</gene>
<protein>
    <submittedName>
        <fullName evidence="1">Uncharacterized protein</fullName>
    </submittedName>
</protein>
<organism evidence="1 2">
    <name type="scientific">Kribbella steppae</name>
    <dbReference type="NCBI Taxonomy" id="2512223"/>
    <lineage>
        <taxon>Bacteria</taxon>
        <taxon>Bacillati</taxon>
        <taxon>Actinomycetota</taxon>
        <taxon>Actinomycetes</taxon>
        <taxon>Propionibacteriales</taxon>
        <taxon>Kribbellaceae</taxon>
        <taxon>Kribbella</taxon>
    </lineage>
</organism>
<keyword evidence="2" id="KW-1185">Reference proteome</keyword>
<name>A0A4R2HJB8_9ACTN</name>
<reference evidence="1 2" key="1">
    <citation type="journal article" date="2015" name="Stand. Genomic Sci.">
        <title>Genomic Encyclopedia of Bacterial and Archaeal Type Strains, Phase III: the genomes of soil and plant-associated and newly described type strains.</title>
        <authorList>
            <person name="Whitman W.B."/>
            <person name="Woyke T."/>
            <person name="Klenk H.P."/>
            <person name="Zhou Y."/>
            <person name="Lilburn T.G."/>
            <person name="Beck B.J."/>
            <person name="De Vos P."/>
            <person name="Vandamme P."/>
            <person name="Eisen J.A."/>
            <person name="Garrity G."/>
            <person name="Hugenholtz P."/>
            <person name="Kyrpides N.C."/>
        </authorList>
    </citation>
    <scope>NUCLEOTIDE SEQUENCE [LARGE SCALE GENOMIC DNA]</scope>
    <source>
        <strain evidence="1 2">VKM Ac-2572</strain>
    </source>
</reference>
<accession>A0A4R2HJB8</accession>
<dbReference type="EMBL" id="SLWN01000005">
    <property type="protein sequence ID" value="TCO30130.1"/>
    <property type="molecule type" value="Genomic_DNA"/>
</dbReference>
<sequence length="50" mass="5646">MATPCRFSLRIASEPLRSVTLEDFVVPDDVQPLTPVSQAVDHRGFRMVLF</sequence>
<evidence type="ECO:0000313" key="1">
    <source>
        <dbReference type="EMBL" id="TCO30130.1"/>
    </source>
</evidence>
<dbReference type="AlphaFoldDB" id="A0A4R2HJB8"/>